<evidence type="ECO:0000256" key="2">
    <source>
        <dbReference type="SAM" id="Phobius"/>
    </source>
</evidence>
<evidence type="ECO:0000256" key="1">
    <source>
        <dbReference type="SAM" id="MobiDB-lite"/>
    </source>
</evidence>
<reference evidence="3 4" key="1">
    <citation type="submission" date="2021-11" db="EMBL/GenBank/DDBJ databases">
        <title>Draft genome sequence of Actinomycetospora sp. SF1 isolated from the rhizosphere soil.</title>
        <authorList>
            <person name="Duangmal K."/>
            <person name="Chantavorakit T."/>
        </authorList>
    </citation>
    <scope>NUCLEOTIDE SEQUENCE [LARGE SCALE GENOMIC DNA]</scope>
    <source>
        <strain evidence="3 4">TBRC 5722</strain>
    </source>
</reference>
<evidence type="ECO:0000313" key="3">
    <source>
        <dbReference type="EMBL" id="MCD2196123.1"/>
    </source>
</evidence>
<evidence type="ECO:0000313" key="4">
    <source>
        <dbReference type="Proteomes" id="UP001199469"/>
    </source>
</evidence>
<comment type="caution">
    <text evidence="3">The sequence shown here is derived from an EMBL/GenBank/DDBJ whole genome shotgun (WGS) entry which is preliminary data.</text>
</comment>
<keyword evidence="2" id="KW-0812">Transmembrane</keyword>
<feature type="transmembrane region" description="Helical" evidence="2">
    <location>
        <begin position="31"/>
        <end position="49"/>
    </location>
</feature>
<dbReference type="EMBL" id="JAJNDB010000005">
    <property type="protein sequence ID" value="MCD2196123.1"/>
    <property type="molecule type" value="Genomic_DNA"/>
</dbReference>
<organism evidence="3 4">
    <name type="scientific">Actinomycetospora endophytica</name>
    <dbReference type="NCBI Taxonomy" id="2291215"/>
    <lineage>
        <taxon>Bacteria</taxon>
        <taxon>Bacillati</taxon>
        <taxon>Actinomycetota</taxon>
        <taxon>Actinomycetes</taxon>
        <taxon>Pseudonocardiales</taxon>
        <taxon>Pseudonocardiaceae</taxon>
        <taxon>Actinomycetospora</taxon>
    </lineage>
</organism>
<gene>
    <name evidence="3" type="ORF">LQ327_22380</name>
</gene>
<accession>A0ABS8PDQ7</accession>
<feature type="region of interest" description="Disordered" evidence="1">
    <location>
        <begin position="78"/>
        <end position="98"/>
    </location>
</feature>
<sequence>MLDRVRASTVHAVRRALALVTADLVDLGGEALAAVGLTLVGALSGVLGASRSEDVRTRPPLVEDRYGNVRILGAAGARRRRPVPEVPAAAPSNRGRQW</sequence>
<keyword evidence="4" id="KW-1185">Reference proteome</keyword>
<protein>
    <submittedName>
        <fullName evidence="3">Uncharacterized protein</fullName>
    </submittedName>
</protein>
<keyword evidence="2" id="KW-0472">Membrane</keyword>
<dbReference type="Proteomes" id="UP001199469">
    <property type="component" value="Unassembled WGS sequence"/>
</dbReference>
<proteinExistence type="predicted"/>
<keyword evidence="2" id="KW-1133">Transmembrane helix</keyword>
<name>A0ABS8PDQ7_9PSEU</name>
<dbReference type="RefSeq" id="WP_230737978.1">
    <property type="nucleotide sequence ID" value="NZ_JAJNDB010000005.1"/>
</dbReference>